<proteinExistence type="predicted"/>
<sequence>MRKFLSFVAGVVGVWLAGCILTGCATGGSPPVGRETSSSRVPPGTFQNIDTGPVHGGY</sequence>
<dbReference type="Proteomes" id="UP000663859">
    <property type="component" value="Unassembled WGS sequence"/>
</dbReference>
<reference evidence="2" key="1">
    <citation type="submission" date="2021-02" db="EMBL/GenBank/DDBJ databases">
        <authorList>
            <person name="Cremers G."/>
            <person name="Picone N."/>
        </authorList>
    </citation>
    <scope>NUCLEOTIDE SEQUENCE</scope>
    <source>
        <strain evidence="2">PQ17</strain>
    </source>
</reference>
<dbReference type="AlphaFoldDB" id="A0A8J2BT29"/>
<name>A0A8J2BT29_9BACT</name>
<dbReference type="PROSITE" id="PS51257">
    <property type="entry name" value="PROKAR_LIPOPROTEIN"/>
    <property type="match status" value="1"/>
</dbReference>
<evidence type="ECO:0000313" key="2">
    <source>
        <dbReference type="EMBL" id="CAF0698309.1"/>
    </source>
</evidence>
<accession>A0A8J2BT29</accession>
<gene>
    <name evidence="2" type="ORF">MPNT_260004</name>
</gene>
<evidence type="ECO:0000256" key="1">
    <source>
        <dbReference type="SAM" id="MobiDB-lite"/>
    </source>
</evidence>
<comment type="caution">
    <text evidence="2">The sequence shown here is derived from an EMBL/GenBank/DDBJ whole genome shotgun (WGS) entry which is preliminary data.</text>
</comment>
<evidence type="ECO:0000313" key="3">
    <source>
        <dbReference type="Proteomes" id="UP000663859"/>
    </source>
</evidence>
<feature type="compositionally biased region" description="Polar residues" evidence="1">
    <location>
        <begin position="35"/>
        <end position="50"/>
    </location>
</feature>
<feature type="region of interest" description="Disordered" evidence="1">
    <location>
        <begin position="28"/>
        <end position="58"/>
    </location>
</feature>
<protein>
    <recommendedName>
        <fullName evidence="4">Lipoprotein</fullName>
    </recommendedName>
</protein>
<evidence type="ECO:0008006" key="4">
    <source>
        <dbReference type="Google" id="ProtNLM"/>
    </source>
</evidence>
<keyword evidence="3" id="KW-1185">Reference proteome</keyword>
<dbReference type="EMBL" id="CAJNOB010000019">
    <property type="protein sequence ID" value="CAF0698309.1"/>
    <property type="molecule type" value="Genomic_DNA"/>
</dbReference>
<organism evidence="2 3">
    <name type="scientific">Candidatus Methylacidithermus pantelleriae</name>
    <dbReference type="NCBI Taxonomy" id="2744239"/>
    <lineage>
        <taxon>Bacteria</taxon>
        <taxon>Pseudomonadati</taxon>
        <taxon>Verrucomicrobiota</taxon>
        <taxon>Methylacidiphilae</taxon>
        <taxon>Methylacidiphilales</taxon>
        <taxon>Methylacidiphilaceae</taxon>
        <taxon>Candidatus Methylacidithermus</taxon>
    </lineage>
</organism>